<evidence type="ECO:0000256" key="7">
    <source>
        <dbReference type="ARBA" id="ARBA00022777"/>
    </source>
</evidence>
<evidence type="ECO:0000256" key="3">
    <source>
        <dbReference type="ARBA" id="ARBA00012438"/>
    </source>
</evidence>
<dbReference type="Pfam" id="PF00512">
    <property type="entry name" value="HisKA"/>
    <property type="match status" value="1"/>
</dbReference>
<keyword evidence="10 11" id="KW-0472">Membrane</keyword>
<evidence type="ECO:0000259" key="13">
    <source>
        <dbReference type="PROSITE" id="PS50885"/>
    </source>
</evidence>
<dbReference type="SUPFAM" id="SSF158472">
    <property type="entry name" value="HAMP domain-like"/>
    <property type="match status" value="1"/>
</dbReference>
<evidence type="ECO:0000259" key="12">
    <source>
        <dbReference type="PROSITE" id="PS50109"/>
    </source>
</evidence>
<dbReference type="InterPro" id="IPR003660">
    <property type="entry name" value="HAMP_dom"/>
</dbReference>
<dbReference type="EMBL" id="BOQN01000011">
    <property type="protein sequence ID" value="GIM89154.1"/>
    <property type="molecule type" value="Genomic_DNA"/>
</dbReference>
<dbReference type="Pfam" id="PF00672">
    <property type="entry name" value="HAMP"/>
    <property type="match status" value="1"/>
</dbReference>
<keyword evidence="15" id="KW-1185">Reference proteome</keyword>
<keyword evidence="8 11" id="KW-1133">Transmembrane helix</keyword>
<feature type="domain" description="HAMP" evidence="13">
    <location>
        <begin position="193"/>
        <end position="246"/>
    </location>
</feature>
<dbReference type="PROSITE" id="PS50885">
    <property type="entry name" value="HAMP"/>
    <property type="match status" value="1"/>
</dbReference>
<dbReference type="Gene3D" id="3.30.565.10">
    <property type="entry name" value="Histidine kinase-like ATPase, C-terminal domain"/>
    <property type="match status" value="1"/>
</dbReference>
<dbReference type="SMART" id="SM00304">
    <property type="entry name" value="HAMP"/>
    <property type="match status" value="1"/>
</dbReference>
<dbReference type="PANTHER" id="PTHR45436:SF5">
    <property type="entry name" value="SENSOR HISTIDINE KINASE TRCS"/>
    <property type="match status" value="1"/>
</dbReference>
<organism evidence="14 15">
    <name type="scientific">Paractinoplanes toevensis</name>
    <dbReference type="NCBI Taxonomy" id="571911"/>
    <lineage>
        <taxon>Bacteria</taxon>
        <taxon>Bacillati</taxon>
        <taxon>Actinomycetota</taxon>
        <taxon>Actinomycetes</taxon>
        <taxon>Micromonosporales</taxon>
        <taxon>Micromonosporaceae</taxon>
        <taxon>Paractinoplanes</taxon>
    </lineage>
</organism>
<dbReference type="EC" id="2.7.13.3" evidence="3"/>
<evidence type="ECO:0000256" key="10">
    <source>
        <dbReference type="ARBA" id="ARBA00023136"/>
    </source>
</evidence>
<dbReference type="CDD" id="cd06225">
    <property type="entry name" value="HAMP"/>
    <property type="match status" value="1"/>
</dbReference>
<dbReference type="GO" id="GO:0005886">
    <property type="term" value="C:plasma membrane"/>
    <property type="evidence" value="ECO:0007669"/>
    <property type="project" value="UniProtKB-SubCell"/>
</dbReference>
<dbReference type="InterPro" id="IPR005467">
    <property type="entry name" value="His_kinase_dom"/>
</dbReference>
<dbReference type="InterPro" id="IPR050428">
    <property type="entry name" value="TCS_sensor_his_kinase"/>
</dbReference>
<keyword evidence="6 11" id="KW-0812">Transmembrane</keyword>
<comment type="caution">
    <text evidence="14">The sequence shown here is derived from an EMBL/GenBank/DDBJ whole genome shotgun (WGS) entry which is preliminary data.</text>
</comment>
<dbReference type="CDD" id="cd00075">
    <property type="entry name" value="HATPase"/>
    <property type="match status" value="1"/>
</dbReference>
<accession>A0A919T4E7</accession>
<dbReference type="GO" id="GO:0000155">
    <property type="term" value="F:phosphorelay sensor kinase activity"/>
    <property type="evidence" value="ECO:0007669"/>
    <property type="project" value="InterPro"/>
</dbReference>
<dbReference type="InterPro" id="IPR004358">
    <property type="entry name" value="Sig_transdc_His_kin-like_C"/>
</dbReference>
<dbReference type="SUPFAM" id="SSF47384">
    <property type="entry name" value="Homodimeric domain of signal transducing histidine kinase"/>
    <property type="match status" value="1"/>
</dbReference>
<dbReference type="CDD" id="cd00082">
    <property type="entry name" value="HisKA"/>
    <property type="match status" value="1"/>
</dbReference>
<dbReference type="Gene3D" id="6.10.340.10">
    <property type="match status" value="1"/>
</dbReference>
<dbReference type="Pfam" id="PF02518">
    <property type="entry name" value="HATPase_c"/>
    <property type="match status" value="1"/>
</dbReference>
<evidence type="ECO:0000256" key="11">
    <source>
        <dbReference type="SAM" id="Phobius"/>
    </source>
</evidence>
<protein>
    <recommendedName>
        <fullName evidence="3">histidine kinase</fullName>
        <ecNumber evidence="3">2.7.13.3</ecNumber>
    </recommendedName>
</protein>
<evidence type="ECO:0000313" key="14">
    <source>
        <dbReference type="EMBL" id="GIM89154.1"/>
    </source>
</evidence>
<feature type="transmembrane region" description="Helical" evidence="11">
    <location>
        <begin position="166"/>
        <end position="187"/>
    </location>
</feature>
<dbReference type="RefSeq" id="WP_213005123.1">
    <property type="nucleotide sequence ID" value="NZ_BOQN01000011.1"/>
</dbReference>
<dbReference type="SUPFAM" id="SSF55874">
    <property type="entry name" value="ATPase domain of HSP90 chaperone/DNA topoisomerase II/histidine kinase"/>
    <property type="match status" value="1"/>
</dbReference>
<dbReference type="SMART" id="SM00388">
    <property type="entry name" value="HisKA"/>
    <property type="match status" value="1"/>
</dbReference>
<keyword evidence="4" id="KW-0597">Phosphoprotein</keyword>
<dbReference type="InterPro" id="IPR003661">
    <property type="entry name" value="HisK_dim/P_dom"/>
</dbReference>
<proteinExistence type="predicted"/>
<dbReference type="PANTHER" id="PTHR45436">
    <property type="entry name" value="SENSOR HISTIDINE KINASE YKOH"/>
    <property type="match status" value="1"/>
</dbReference>
<comment type="subcellular location">
    <subcellularLocation>
        <location evidence="2">Cell membrane</location>
    </subcellularLocation>
</comment>
<name>A0A919T4E7_9ACTN</name>
<evidence type="ECO:0000256" key="1">
    <source>
        <dbReference type="ARBA" id="ARBA00000085"/>
    </source>
</evidence>
<reference evidence="14 15" key="1">
    <citation type="submission" date="2021-03" db="EMBL/GenBank/DDBJ databases">
        <title>Whole genome shotgun sequence of Actinoplanes toevensis NBRC 105298.</title>
        <authorList>
            <person name="Komaki H."/>
            <person name="Tamura T."/>
        </authorList>
    </citation>
    <scope>NUCLEOTIDE SEQUENCE [LARGE SCALE GENOMIC DNA]</scope>
    <source>
        <strain evidence="14 15">NBRC 105298</strain>
    </source>
</reference>
<keyword evidence="7" id="KW-0418">Kinase</keyword>
<dbReference type="PRINTS" id="PR00344">
    <property type="entry name" value="BCTRLSENSOR"/>
</dbReference>
<dbReference type="Gene3D" id="1.10.287.130">
    <property type="match status" value="1"/>
</dbReference>
<feature type="domain" description="Histidine kinase" evidence="12">
    <location>
        <begin position="254"/>
        <end position="468"/>
    </location>
</feature>
<keyword evidence="9" id="KW-0902">Two-component regulatory system</keyword>
<evidence type="ECO:0000256" key="5">
    <source>
        <dbReference type="ARBA" id="ARBA00022679"/>
    </source>
</evidence>
<dbReference type="PROSITE" id="PS50109">
    <property type="entry name" value="HIS_KIN"/>
    <property type="match status" value="1"/>
</dbReference>
<evidence type="ECO:0000313" key="15">
    <source>
        <dbReference type="Proteomes" id="UP000677082"/>
    </source>
</evidence>
<dbReference type="InterPro" id="IPR003594">
    <property type="entry name" value="HATPase_dom"/>
</dbReference>
<dbReference type="Proteomes" id="UP000677082">
    <property type="component" value="Unassembled WGS sequence"/>
</dbReference>
<dbReference type="SMART" id="SM00387">
    <property type="entry name" value="HATPase_c"/>
    <property type="match status" value="1"/>
</dbReference>
<comment type="catalytic activity">
    <reaction evidence="1">
        <text>ATP + protein L-histidine = ADP + protein N-phospho-L-histidine.</text>
        <dbReference type="EC" id="2.7.13.3"/>
    </reaction>
</comment>
<evidence type="ECO:0000256" key="8">
    <source>
        <dbReference type="ARBA" id="ARBA00022989"/>
    </source>
</evidence>
<evidence type="ECO:0000256" key="2">
    <source>
        <dbReference type="ARBA" id="ARBA00004236"/>
    </source>
</evidence>
<evidence type="ECO:0000256" key="9">
    <source>
        <dbReference type="ARBA" id="ARBA00023012"/>
    </source>
</evidence>
<evidence type="ECO:0000256" key="4">
    <source>
        <dbReference type="ARBA" id="ARBA00022553"/>
    </source>
</evidence>
<gene>
    <name evidence="14" type="ORF">Ato02nite_009470</name>
</gene>
<dbReference type="InterPro" id="IPR036890">
    <property type="entry name" value="HATPase_C_sf"/>
</dbReference>
<keyword evidence="5" id="KW-0808">Transferase</keyword>
<evidence type="ECO:0000256" key="6">
    <source>
        <dbReference type="ARBA" id="ARBA00022692"/>
    </source>
</evidence>
<dbReference type="AlphaFoldDB" id="A0A919T4E7"/>
<sequence>MKLRPAGTLHSRLALLVAGTVATALVLFAAAAWIAVRELQEHRISAQLEADAVAIAAAPQQWAATRMSLPDPGYPAGRGGHRRELGPRWQLIDSSGTLVSAPDSPLPVTDSARRVAAGGYRRHGTSTGSREQVEIGDDSYQMLTVPVSGGGAVQVAINEEESHRTLTVLALLLAAGCVLGIGAAALAGRAVARTGLRPVEQLTEAVEQVAATTDLTRPIEVSGDDEIARLGRSVNTMLAAIDTARRAQRTLVEDAGHELRTPLTSIRTNVELLLTVERHPERADRLPPEERARLLADLDAQVRELATLTTELVELAREETSRETAEPVELADVVTAAVNRVRIRAPGLTFATDLHPVTVTGRPGELERMVVNVLDNAAKWSPAGGRVRVALRADGELTVRDEGPGIAEDDRPHVFDRFYRAAAARSMPGSGLGLAIVAQTVAQHGGTVTAGSAASPGTVITIRLPVVTDGPLDR</sequence>
<dbReference type="InterPro" id="IPR036097">
    <property type="entry name" value="HisK_dim/P_sf"/>
</dbReference>